<organism evidence="2 3">
    <name type="scientific">Pyxicephalus adspersus</name>
    <name type="common">African bullfrog</name>
    <dbReference type="NCBI Taxonomy" id="30357"/>
    <lineage>
        <taxon>Eukaryota</taxon>
        <taxon>Metazoa</taxon>
        <taxon>Chordata</taxon>
        <taxon>Craniata</taxon>
        <taxon>Vertebrata</taxon>
        <taxon>Euteleostomi</taxon>
        <taxon>Amphibia</taxon>
        <taxon>Batrachia</taxon>
        <taxon>Anura</taxon>
        <taxon>Neobatrachia</taxon>
        <taxon>Ranoidea</taxon>
        <taxon>Pyxicephalidae</taxon>
        <taxon>Pyxicephalinae</taxon>
        <taxon>Pyxicephalus</taxon>
    </lineage>
</organism>
<gene>
    <name evidence="2" type="ORF">GDO54_001048</name>
</gene>
<sequence>MYGVLRPLCLHIIFYTIKQYIVSVILWLGLNYKGQLKCIKTNPHLITYNKSKYEHAQMIFHLWFLGSAPVTREAPVVVDTAGNH</sequence>
<reference evidence="2" key="1">
    <citation type="thesis" date="2020" institute="ProQuest LLC" country="789 East Eisenhower Parkway, Ann Arbor, MI, USA">
        <title>Comparative Genomics and Chromosome Evolution.</title>
        <authorList>
            <person name="Mudd A.B."/>
        </authorList>
    </citation>
    <scope>NUCLEOTIDE SEQUENCE</scope>
    <source>
        <strain evidence="2">1538</strain>
        <tissue evidence="2">Blood</tissue>
    </source>
</reference>
<feature type="transmembrane region" description="Helical" evidence="1">
    <location>
        <begin position="12"/>
        <end position="30"/>
    </location>
</feature>
<protein>
    <recommendedName>
        <fullName evidence="4">Secreted protein</fullName>
    </recommendedName>
</protein>
<comment type="caution">
    <text evidence="2">The sequence shown here is derived from an EMBL/GenBank/DDBJ whole genome shotgun (WGS) entry which is preliminary data.</text>
</comment>
<evidence type="ECO:0000313" key="2">
    <source>
        <dbReference type="EMBL" id="DBA33353.1"/>
    </source>
</evidence>
<dbReference type="Proteomes" id="UP001181693">
    <property type="component" value="Unassembled WGS sequence"/>
</dbReference>
<dbReference type="AlphaFoldDB" id="A0AAV3BAX0"/>
<accession>A0AAV3BAX0</accession>
<dbReference type="EMBL" id="DYDO01000001">
    <property type="protein sequence ID" value="DBA33353.1"/>
    <property type="molecule type" value="Genomic_DNA"/>
</dbReference>
<keyword evidence="1" id="KW-0812">Transmembrane</keyword>
<proteinExistence type="predicted"/>
<keyword evidence="1" id="KW-0472">Membrane</keyword>
<evidence type="ECO:0008006" key="4">
    <source>
        <dbReference type="Google" id="ProtNLM"/>
    </source>
</evidence>
<keyword evidence="3" id="KW-1185">Reference proteome</keyword>
<name>A0AAV3BAX0_PYXAD</name>
<evidence type="ECO:0000256" key="1">
    <source>
        <dbReference type="SAM" id="Phobius"/>
    </source>
</evidence>
<evidence type="ECO:0000313" key="3">
    <source>
        <dbReference type="Proteomes" id="UP001181693"/>
    </source>
</evidence>
<keyword evidence="1" id="KW-1133">Transmembrane helix</keyword>